<protein>
    <submittedName>
        <fullName evidence="3">Single-strand binding family protein</fullName>
    </submittedName>
</protein>
<evidence type="ECO:0000256" key="1">
    <source>
        <dbReference type="ARBA" id="ARBA00023125"/>
    </source>
</evidence>
<dbReference type="eggNOG" id="COG0629">
    <property type="taxonomic scope" value="Bacteria"/>
</dbReference>
<sequence length="220" mass="25759">MIRGREKKFMADKIFENNQVSIVGEIVSDFRFSHEVYGEGFYVVDVAVNRLSNFMDYIPLMISERLIDVNEDYIGQTIYVMGQFRSFNRHEEKKNRLVLSVFVRELELLDEIDEDMKTNQIFLDGYICKDPIYRKTPLGREIADLLIAVNRSYGKSDYIPCICWGRNARFASGFEVGGHVQVWGRIQSREYVKKLSETETEKRVAYEVSVSKVEFIEDEE</sequence>
<reference evidence="3 4" key="2">
    <citation type="submission" date="2009-03" db="EMBL/GenBank/DDBJ databases">
        <title>Draft genome sequence of Roseburia inulinivorans (DSM 16841).</title>
        <authorList>
            <person name="Sudarsanam P."/>
            <person name="Ley R."/>
            <person name="Guruge J."/>
            <person name="Turnbaugh P.J."/>
            <person name="Mahowald M."/>
            <person name="Liep D."/>
            <person name="Gordon J."/>
        </authorList>
    </citation>
    <scope>NUCLEOTIDE SEQUENCE [LARGE SCALE GENOMIC DNA]</scope>
    <source>
        <strain evidence="3 4">DSM 16841</strain>
    </source>
</reference>
<evidence type="ECO:0000313" key="4">
    <source>
        <dbReference type="Proteomes" id="UP000003561"/>
    </source>
</evidence>
<gene>
    <name evidence="3" type="ORF">ROSEINA2194_00317</name>
</gene>
<comment type="caution">
    <text evidence="3">The sequence shown here is derived from an EMBL/GenBank/DDBJ whole genome shotgun (WGS) entry which is preliminary data.</text>
</comment>
<dbReference type="InterPro" id="IPR012340">
    <property type="entry name" value="NA-bd_OB-fold"/>
</dbReference>
<proteinExistence type="predicted"/>
<evidence type="ECO:0000313" key="3">
    <source>
        <dbReference type="EMBL" id="EEG95793.1"/>
    </source>
</evidence>
<dbReference type="Pfam" id="PF00436">
    <property type="entry name" value="SSB"/>
    <property type="match status" value="1"/>
</dbReference>
<dbReference type="EMBL" id="ACFY01000017">
    <property type="protein sequence ID" value="EEG95793.1"/>
    <property type="molecule type" value="Genomic_DNA"/>
</dbReference>
<dbReference type="InterPro" id="IPR000424">
    <property type="entry name" value="Primosome_PriB/ssb"/>
</dbReference>
<dbReference type="CDD" id="cd04496">
    <property type="entry name" value="SSB_OBF"/>
    <property type="match status" value="1"/>
</dbReference>
<accession>C0FNL8</accession>
<dbReference type="Gene3D" id="2.40.50.140">
    <property type="entry name" value="Nucleic acid-binding proteins"/>
    <property type="match status" value="2"/>
</dbReference>
<evidence type="ECO:0000256" key="2">
    <source>
        <dbReference type="PROSITE-ProRule" id="PRU00252"/>
    </source>
</evidence>
<name>C0FNL8_9FIRM</name>
<organism evidence="3 4">
    <name type="scientific">Roseburia inulinivorans DSM 16841</name>
    <dbReference type="NCBI Taxonomy" id="622312"/>
    <lineage>
        <taxon>Bacteria</taxon>
        <taxon>Bacillati</taxon>
        <taxon>Bacillota</taxon>
        <taxon>Clostridia</taxon>
        <taxon>Lachnospirales</taxon>
        <taxon>Lachnospiraceae</taxon>
        <taxon>Roseburia</taxon>
    </lineage>
</organism>
<dbReference type="GO" id="GO:0003697">
    <property type="term" value="F:single-stranded DNA binding"/>
    <property type="evidence" value="ECO:0007669"/>
    <property type="project" value="InterPro"/>
</dbReference>
<dbReference type="PROSITE" id="PS50935">
    <property type="entry name" value="SSB"/>
    <property type="match status" value="2"/>
</dbReference>
<keyword evidence="1 2" id="KW-0238">DNA-binding</keyword>
<dbReference type="Proteomes" id="UP000003561">
    <property type="component" value="Unassembled WGS sequence"/>
</dbReference>
<reference evidence="3 4" key="1">
    <citation type="submission" date="2009-02" db="EMBL/GenBank/DDBJ databases">
        <authorList>
            <person name="Fulton L."/>
            <person name="Clifton S."/>
            <person name="Fulton B."/>
            <person name="Xu J."/>
            <person name="Minx P."/>
            <person name="Pepin K.H."/>
            <person name="Johnson M."/>
            <person name="Bhonagiri V."/>
            <person name="Nash W.E."/>
            <person name="Mardis E.R."/>
            <person name="Wilson R.K."/>
        </authorList>
    </citation>
    <scope>NUCLEOTIDE SEQUENCE [LARGE SCALE GENOMIC DNA]</scope>
    <source>
        <strain evidence="3 4">DSM 16841</strain>
    </source>
</reference>
<dbReference type="NCBIfam" id="NF004476">
    <property type="entry name" value="PRK05813.1"/>
    <property type="match status" value="1"/>
</dbReference>
<dbReference type="AlphaFoldDB" id="C0FNL8"/>
<dbReference type="SUPFAM" id="SSF50249">
    <property type="entry name" value="Nucleic acid-binding proteins"/>
    <property type="match status" value="1"/>
</dbReference>